<dbReference type="NCBIfam" id="TIGR03178">
    <property type="entry name" value="allantoinase"/>
    <property type="match status" value="1"/>
</dbReference>
<keyword evidence="8 9" id="KW-0862">Zinc</keyword>
<dbReference type="PANTHER" id="PTHR43668">
    <property type="entry name" value="ALLANTOINASE"/>
    <property type="match status" value="1"/>
</dbReference>
<feature type="modified residue" description="N6-carboxylysine" evidence="9">
    <location>
        <position position="148"/>
    </location>
</feature>
<feature type="binding site" evidence="9">
    <location>
        <position position="63"/>
    </location>
    <ligand>
        <name>Zn(2+)</name>
        <dbReference type="ChEBI" id="CHEBI:29105"/>
        <label>1</label>
    </ligand>
</feature>
<dbReference type="RefSeq" id="WP_126580428.1">
    <property type="nucleotide sequence ID" value="NZ_BIFR01000001.1"/>
</dbReference>
<comment type="PTM">
    <text evidence="9">Carboxylation allows a single lysine to coordinate two zinc ions.</text>
</comment>
<dbReference type="UniPathway" id="UPA00395">
    <property type="reaction ID" value="UER00653"/>
</dbReference>
<feature type="binding site" description="via carbamate group" evidence="9">
    <location>
        <position position="148"/>
    </location>
    <ligand>
        <name>Zn(2+)</name>
        <dbReference type="ChEBI" id="CHEBI:29105"/>
        <label>1</label>
    </ligand>
</feature>
<dbReference type="SUPFAM" id="SSF51338">
    <property type="entry name" value="Composite domain of metallo-dependent hydrolases"/>
    <property type="match status" value="1"/>
</dbReference>
<dbReference type="NCBIfam" id="NF004839">
    <property type="entry name" value="PRK06189.1"/>
    <property type="match status" value="1"/>
</dbReference>
<keyword evidence="5 9" id="KW-0659">Purine metabolism</keyword>
<name>A0A402A1B2_9CHLR</name>
<evidence type="ECO:0000256" key="3">
    <source>
        <dbReference type="ARBA" id="ARBA00010286"/>
    </source>
</evidence>
<proteinExistence type="inferred from homology"/>
<comment type="function">
    <text evidence="1">Catalyzes the reversible cyclization of carbamoyl aspartate to dihydroorotate.</text>
</comment>
<accession>A0A402A1B2</accession>
<dbReference type="PANTHER" id="PTHR43668:SF4">
    <property type="entry name" value="ALLANTOINASE"/>
    <property type="match status" value="1"/>
</dbReference>
<dbReference type="EMBL" id="BIFR01000001">
    <property type="protein sequence ID" value="GCE12846.1"/>
    <property type="molecule type" value="Genomic_DNA"/>
</dbReference>
<comment type="similarity">
    <text evidence="2">Belongs to the metallo-dependent hydrolases superfamily. Hydantoinase/dihydropyrimidinase family.</text>
</comment>
<comment type="caution">
    <text evidence="11">The sequence shown here is derived from an EMBL/GenBank/DDBJ whole genome shotgun (WGS) entry which is preliminary data.</text>
</comment>
<dbReference type="Pfam" id="PF01979">
    <property type="entry name" value="Amidohydro_1"/>
    <property type="match status" value="1"/>
</dbReference>
<evidence type="ECO:0000259" key="10">
    <source>
        <dbReference type="Pfam" id="PF01979"/>
    </source>
</evidence>
<dbReference type="EC" id="3.5.2.5" evidence="9"/>
<feature type="binding site" evidence="9">
    <location>
        <position position="61"/>
    </location>
    <ligand>
        <name>Zn(2+)</name>
        <dbReference type="ChEBI" id="CHEBI:29105"/>
        <label>1</label>
    </ligand>
</feature>
<dbReference type="GO" id="GO:0000256">
    <property type="term" value="P:allantoin catabolic process"/>
    <property type="evidence" value="ECO:0007669"/>
    <property type="project" value="UniProtKB-UniRule"/>
</dbReference>
<dbReference type="Proteomes" id="UP000287352">
    <property type="component" value="Unassembled WGS sequence"/>
</dbReference>
<dbReference type="AlphaFoldDB" id="A0A402A1B2"/>
<evidence type="ECO:0000313" key="11">
    <source>
        <dbReference type="EMBL" id="GCE12846.1"/>
    </source>
</evidence>
<dbReference type="GO" id="GO:0004038">
    <property type="term" value="F:allantoinase activity"/>
    <property type="evidence" value="ECO:0007669"/>
    <property type="project" value="UniProtKB-UniRule"/>
</dbReference>
<feature type="binding site" evidence="9">
    <location>
        <position position="313"/>
    </location>
    <ligand>
        <name>Zn(2+)</name>
        <dbReference type="ChEBI" id="CHEBI:29105"/>
        <label>1</label>
    </ligand>
</feature>
<evidence type="ECO:0000256" key="2">
    <source>
        <dbReference type="ARBA" id="ARBA00008829"/>
    </source>
</evidence>
<organism evidence="11 12">
    <name type="scientific">Tengunoibacter tsumagoiensis</name>
    <dbReference type="NCBI Taxonomy" id="2014871"/>
    <lineage>
        <taxon>Bacteria</taxon>
        <taxon>Bacillati</taxon>
        <taxon>Chloroflexota</taxon>
        <taxon>Ktedonobacteria</taxon>
        <taxon>Ktedonobacterales</taxon>
        <taxon>Dictyobacteraceae</taxon>
        <taxon>Tengunoibacter</taxon>
    </lineage>
</organism>
<feature type="binding site" description="via carbamate group" evidence="9">
    <location>
        <position position="148"/>
    </location>
    <ligand>
        <name>Zn(2+)</name>
        <dbReference type="ChEBI" id="CHEBI:29105"/>
        <label>2</label>
    </ligand>
</feature>
<evidence type="ECO:0000256" key="6">
    <source>
        <dbReference type="ARBA" id="ARBA00022723"/>
    </source>
</evidence>
<dbReference type="GO" id="GO:0005737">
    <property type="term" value="C:cytoplasm"/>
    <property type="evidence" value="ECO:0007669"/>
    <property type="project" value="TreeGrafter"/>
</dbReference>
<comment type="similarity">
    <text evidence="3">Belongs to the metallo-dependent hydrolases superfamily. DHOase family. Class I DHOase subfamily.</text>
</comment>
<comment type="pathway">
    <text evidence="9">Nitrogen metabolism; (S)-allantoin degradation; allantoate from (S)-allantoin: step 1/1.</text>
</comment>
<evidence type="ECO:0000313" key="12">
    <source>
        <dbReference type="Proteomes" id="UP000287352"/>
    </source>
</evidence>
<feature type="domain" description="Amidohydrolase-related" evidence="10">
    <location>
        <begin position="53"/>
        <end position="429"/>
    </location>
</feature>
<evidence type="ECO:0000256" key="4">
    <source>
        <dbReference type="ARBA" id="ARBA00011881"/>
    </source>
</evidence>
<comment type="catalytic activity">
    <reaction evidence="9">
        <text>(S)-allantoin + H2O = allantoate + H(+)</text>
        <dbReference type="Rhea" id="RHEA:17029"/>
        <dbReference type="ChEBI" id="CHEBI:15377"/>
        <dbReference type="ChEBI" id="CHEBI:15378"/>
        <dbReference type="ChEBI" id="CHEBI:15678"/>
        <dbReference type="ChEBI" id="CHEBI:17536"/>
        <dbReference type="EC" id="3.5.2.5"/>
    </reaction>
</comment>
<dbReference type="FunFam" id="3.20.20.140:FF:000174">
    <property type="entry name" value="Dihydropyrimidinase-related protein 2"/>
    <property type="match status" value="1"/>
</dbReference>
<evidence type="ECO:0000256" key="9">
    <source>
        <dbReference type="HAMAP-Rule" id="MF_01645"/>
    </source>
</evidence>
<evidence type="ECO:0000256" key="8">
    <source>
        <dbReference type="ARBA" id="ARBA00022833"/>
    </source>
</evidence>
<dbReference type="InterPro" id="IPR006680">
    <property type="entry name" value="Amidohydro-rel"/>
</dbReference>
<keyword evidence="12" id="KW-1185">Reference proteome</keyword>
<comment type="function">
    <text evidence="9">Catalyzes the conversion of allantoin (5-ureidohydantoin) to allantoic acid by hydrolytic cleavage of the five-member hydantoin ring.</text>
</comment>
<evidence type="ECO:0000256" key="7">
    <source>
        <dbReference type="ARBA" id="ARBA00022801"/>
    </source>
</evidence>
<comment type="cofactor">
    <cofactor evidence="9">
        <name>Zn(2+)</name>
        <dbReference type="ChEBI" id="CHEBI:29105"/>
    </cofactor>
    <text evidence="9">Binds 2 Zn(2+) ions per subunit.</text>
</comment>
<dbReference type="PROSITE" id="PS00482">
    <property type="entry name" value="DIHYDROOROTASE_1"/>
    <property type="match status" value="1"/>
</dbReference>
<comment type="similarity">
    <text evidence="9">Belongs to the metallo-dependent hydrolases superfamily. Allantoinase family.</text>
</comment>
<reference evidence="12" key="1">
    <citation type="submission" date="2018-12" db="EMBL/GenBank/DDBJ databases">
        <title>Tengunoibacter tsumagoiensis gen. nov., sp. nov., Dictyobacter kobayashii sp. nov., D. alpinus sp. nov., and D. joshuensis sp. nov. and description of Dictyobacteraceae fam. nov. within the order Ktedonobacterales isolated from Tengu-no-mugimeshi.</title>
        <authorList>
            <person name="Wang C.M."/>
            <person name="Zheng Y."/>
            <person name="Sakai Y."/>
            <person name="Toyoda A."/>
            <person name="Minakuchi Y."/>
            <person name="Abe K."/>
            <person name="Yokota A."/>
            <person name="Yabe S."/>
        </authorList>
    </citation>
    <scope>NUCLEOTIDE SEQUENCE [LARGE SCALE GENOMIC DNA]</scope>
    <source>
        <strain evidence="12">Uno3</strain>
    </source>
</reference>
<dbReference type="Gene3D" id="3.20.20.140">
    <property type="entry name" value="Metal-dependent hydrolases"/>
    <property type="match status" value="1"/>
</dbReference>
<feature type="binding site" evidence="9">
    <location>
        <position position="240"/>
    </location>
    <ligand>
        <name>Zn(2+)</name>
        <dbReference type="ChEBI" id="CHEBI:29105"/>
        <label>2</label>
    </ligand>
</feature>
<dbReference type="InterPro" id="IPR011059">
    <property type="entry name" value="Metal-dep_hydrolase_composite"/>
</dbReference>
<dbReference type="InterPro" id="IPR002195">
    <property type="entry name" value="Dihydroorotase_CS"/>
</dbReference>
<evidence type="ECO:0000256" key="1">
    <source>
        <dbReference type="ARBA" id="ARBA00002368"/>
    </source>
</evidence>
<dbReference type="GO" id="GO:0050897">
    <property type="term" value="F:cobalt ion binding"/>
    <property type="evidence" value="ECO:0007669"/>
    <property type="project" value="InterPro"/>
</dbReference>
<dbReference type="GO" id="GO:0006145">
    <property type="term" value="P:purine nucleobase catabolic process"/>
    <property type="evidence" value="ECO:0007669"/>
    <property type="project" value="TreeGrafter"/>
</dbReference>
<keyword evidence="7 9" id="KW-0378">Hydrolase</keyword>
<dbReference type="Gene3D" id="2.30.40.10">
    <property type="entry name" value="Urease, subunit C, domain 1"/>
    <property type="match status" value="1"/>
</dbReference>
<dbReference type="OrthoDB" id="9765462at2"/>
<gene>
    <name evidence="9 11" type="primary">allB</name>
    <name evidence="11" type="ORF">KTT_27050</name>
</gene>
<feature type="binding site" evidence="9">
    <location>
        <position position="184"/>
    </location>
    <ligand>
        <name>Zn(2+)</name>
        <dbReference type="ChEBI" id="CHEBI:29105"/>
        <label>2</label>
    </ligand>
</feature>
<dbReference type="InterPro" id="IPR047604">
    <property type="entry name" value="Allantoinase_bact"/>
</dbReference>
<comment type="subunit">
    <text evidence="4 9">Homotetramer.</text>
</comment>
<dbReference type="InterPro" id="IPR017593">
    <property type="entry name" value="Allantoinase"/>
</dbReference>
<protein>
    <recommendedName>
        <fullName evidence="9">Allantoinase</fullName>
        <ecNumber evidence="9">3.5.2.5</ecNumber>
    </recommendedName>
    <alternativeName>
        <fullName evidence="9">Allantoin-utilizing enzyme</fullName>
    </alternativeName>
</protein>
<dbReference type="SUPFAM" id="SSF51556">
    <property type="entry name" value="Metallo-dependent hydrolases"/>
    <property type="match status" value="1"/>
</dbReference>
<dbReference type="InterPro" id="IPR050138">
    <property type="entry name" value="DHOase/Allantoinase_Hydrolase"/>
</dbReference>
<evidence type="ECO:0000256" key="5">
    <source>
        <dbReference type="ARBA" id="ARBA00022631"/>
    </source>
</evidence>
<keyword evidence="6 9" id="KW-0479">Metal-binding</keyword>
<dbReference type="InterPro" id="IPR032466">
    <property type="entry name" value="Metal_Hydrolase"/>
</dbReference>
<dbReference type="HAMAP" id="MF_01645">
    <property type="entry name" value="Hydantoinase"/>
    <property type="match status" value="1"/>
</dbReference>
<sequence length="448" mass="48314">MSTYDLLLRGGTLVTAESVFPADLAIAEGQIVEIAPELTGSSREIVDARGLHIFPGLIDAHVHFNEPGRTEWEGFITGSRALAAGGVTAFFDMPLNASPPTLDRASFALKYQAARANSLVDFAFWGGIVPDNLDCLEELAECGVIGFKAFMSNSGIDDFAAVDDVTLYEGMLRAAQLGKIVAVHAENDQMTSTLSQQAIAQGKTGIRDYLASRPVIAELEAISRAILFAQEVGCALHIVHVSTGRGVAMVAEARLHGINVSCETCPHYLVLTEEDMERLGAVAKCAPPLRSQSEQARLWEHVRAGNVQFVTTDHSPAPEALKQSENFFAVWGGISGCQSLLSLLITEGSQLPLSQIAALTSAGIASRFQLGSHKGHVCVGADADLCLVDLNVHFRLEPEQLYYRHQQSPYTGRTMRGRVVRTIVRGSTVFHNGNFTTHRGQLITVATM</sequence>
<dbReference type="GO" id="GO:0008270">
    <property type="term" value="F:zinc ion binding"/>
    <property type="evidence" value="ECO:0007669"/>
    <property type="project" value="InterPro"/>
</dbReference>